<evidence type="ECO:0000256" key="1">
    <source>
        <dbReference type="ARBA" id="ARBA00022500"/>
    </source>
</evidence>
<dbReference type="PRINTS" id="PR00260">
    <property type="entry name" value="CHEMTRNSDUCR"/>
</dbReference>
<dbReference type="EMBL" id="JAAIKE010000006">
    <property type="protein sequence ID" value="NEX47945.1"/>
    <property type="molecule type" value="Genomic_DNA"/>
</dbReference>
<dbReference type="InterPro" id="IPR004089">
    <property type="entry name" value="MCPsignal_dom"/>
</dbReference>
<organism evidence="8 9">
    <name type="scientific">Pseudotabrizicola algicola</name>
    <dbReference type="NCBI Taxonomy" id="2709381"/>
    <lineage>
        <taxon>Bacteria</taxon>
        <taxon>Pseudomonadati</taxon>
        <taxon>Pseudomonadota</taxon>
        <taxon>Alphaproteobacteria</taxon>
        <taxon>Rhodobacterales</taxon>
        <taxon>Paracoccaceae</taxon>
        <taxon>Pseudotabrizicola</taxon>
    </lineage>
</organism>
<proteinExistence type="inferred from homology"/>
<keyword evidence="5" id="KW-0472">Membrane</keyword>
<keyword evidence="9" id="KW-1185">Reference proteome</keyword>
<keyword evidence="3" id="KW-0807">Transducer</keyword>
<dbReference type="PROSITE" id="PS50885">
    <property type="entry name" value="HAMP"/>
    <property type="match status" value="1"/>
</dbReference>
<evidence type="ECO:0000256" key="2">
    <source>
        <dbReference type="ARBA" id="ARBA00029447"/>
    </source>
</evidence>
<accession>A0A6B3RVN0</accession>
<protein>
    <submittedName>
        <fullName evidence="8">Methyl-accepting chemotaxis protein</fullName>
    </submittedName>
</protein>
<dbReference type="PROSITE" id="PS50111">
    <property type="entry name" value="CHEMOTAXIS_TRANSDUC_2"/>
    <property type="match status" value="1"/>
</dbReference>
<dbReference type="GO" id="GO:0016020">
    <property type="term" value="C:membrane"/>
    <property type="evidence" value="ECO:0007669"/>
    <property type="project" value="InterPro"/>
</dbReference>
<evidence type="ECO:0000313" key="8">
    <source>
        <dbReference type="EMBL" id="NEX47945.1"/>
    </source>
</evidence>
<name>A0A6B3RVN0_9RHOB</name>
<evidence type="ECO:0000256" key="5">
    <source>
        <dbReference type="SAM" id="Phobius"/>
    </source>
</evidence>
<feature type="transmembrane region" description="Helical" evidence="5">
    <location>
        <begin position="41"/>
        <end position="58"/>
    </location>
</feature>
<evidence type="ECO:0000256" key="4">
    <source>
        <dbReference type="SAM" id="Coils"/>
    </source>
</evidence>
<dbReference type="GO" id="GO:0007165">
    <property type="term" value="P:signal transduction"/>
    <property type="evidence" value="ECO:0007669"/>
    <property type="project" value="UniProtKB-KW"/>
</dbReference>
<dbReference type="GO" id="GO:0006935">
    <property type="term" value="P:chemotaxis"/>
    <property type="evidence" value="ECO:0007669"/>
    <property type="project" value="UniProtKB-KW"/>
</dbReference>
<dbReference type="InterPro" id="IPR004090">
    <property type="entry name" value="Chemotax_Me-accpt_rcpt"/>
</dbReference>
<comment type="caution">
    <text evidence="8">The sequence shown here is derived from an EMBL/GenBank/DDBJ whole genome shotgun (WGS) entry which is preliminary data.</text>
</comment>
<sequence>MIKSPQSLVQSQDNAALWLLRGASAVLPMVGIAAYAAGNSLALAPVLAAVFLALGWAARTQGGAAARLGAAVAVIGQSIGLTTAMAGHAWQLDMHMTFFAALATLILLVDIRAVLVATGLIVVHHLSLGLLMPGLIYPSADLLGNIARTLLHGAVVSIESAALIAAIVVRLRLQAQAEERERALAEARVQTDRMLEQTETARVLADAQRIEADQLRALAEAAQARTAAESQRAEAAHRLAREAEAQDAARREAAMQEQQQIVAALREALNRLSGGDLTVGITTGFPAHSETLRQDFNAAIGRLGDAISDVSRVSHGIQGAAGAISNAAQDMALRTERQAATLEETSAAMSDFAASVRASATLASEAEASTAHARIKAIDGGTVVEQAIESMQRIAESSQKIAQINSVIDEIAFQTNLLALNAGVEAARAGEAGRGFAVVASEVRALSQRCSDAAKEITGLVEEAGLHVHNGVSLVGQTGAALTAITGSVAAAAEQVAAIARTAKDQTLSLTEITSAIANLDTVTQQNASMFGETTAACRSLDAATRKMIEMVSQFTTAESTAAPVLRRLA</sequence>
<dbReference type="InterPro" id="IPR051310">
    <property type="entry name" value="MCP_chemotaxis"/>
</dbReference>
<dbReference type="RefSeq" id="WP_164614159.1">
    <property type="nucleotide sequence ID" value="NZ_JAAIKE010000006.1"/>
</dbReference>
<keyword evidence="1" id="KW-0145">Chemotaxis</keyword>
<evidence type="ECO:0000256" key="3">
    <source>
        <dbReference type="PROSITE-ProRule" id="PRU00284"/>
    </source>
</evidence>
<evidence type="ECO:0000259" key="7">
    <source>
        <dbReference type="PROSITE" id="PS50885"/>
    </source>
</evidence>
<evidence type="ECO:0000259" key="6">
    <source>
        <dbReference type="PROSITE" id="PS50111"/>
    </source>
</evidence>
<dbReference type="SUPFAM" id="SSF58104">
    <property type="entry name" value="Methyl-accepting chemotaxis protein (MCP) signaling domain"/>
    <property type="match status" value="1"/>
</dbReference>
<keyword evidence="4" id="KW-0175">Coiled coil</keyword>
<keyword evidence="5" id="KW-0812">Transmembrane</keyword>
<evidence type="ECO:0000313" key="9">
    <source>
        <dbReference type="Proteomes" id="UP000481421"/>
    </source>
</evidence>
<feature type="transmembrane region" description="Helical" evidence="5">
    <location>
        <begin position="146"/>
        <end position="169"/>
    </location>
</feature>
<comment type="similarity">
    <text evidence="2">Belongs to the methyl-accepting chemotaxis (MCP) protein family.</text>
</comment>
<dbReference type="SMART" id="SM00283">
    <property type="entry name" value="MA"/>
    <property type="match status" value="1"/>
</dbReference>
<dbReference type="Proteomes" id="UP000481421">
    <property type="component" value="Unassembled WGS sequence"/>
</dbReference>
<dbReference type="Gene3D" id="1.10.287.950">
    <property type="entry name" value="Methyl-accepting chemotaxis protein"/>
    <property type="match status" value="1"/>
</dbReference>
<dbReference type="AlphaFoldDB" id="A0A6B3RVN0"/>
<dbReference type="Pfam" id="PF00015">
    <property type="entry name" value="MCPsignal"/>
    <property type="match status" value="1"/>
</dbReference>
<feature type="transmembrane region" description="Helical" evidence="5">
    <location>
        <begin position="98"/>
        <end position="126"/>
    </location>
</feature>
<keyword evidence="5" id="KW-1133">Transmembrane helix</keyword>
<feature type="transmembrane region" description="Helical" evidence="5">
    <location>
        <begin position="64"/>
        <end position="86"/>
    </location>
</feature>
<dbReference type="PANTHER" id="PTHR43531">
    <property type="entry name" value="PROTEIN ICFG"/>
    <property type="match status" value="1"/>
</dbReference>
<feature type="domain" description="Methyl-accepting transducer" evidence="6">
    <location>
        <begin position="313"/>
        <end position="542"/>
    </location>
</feature>
<dbReference type="PANTHER" id="PTHR43531:SF11">
    <property type="entry name" value="METHYL-ACCEPTING CHEMOTAXIS PROTEIN 3"/>
    <property type="match status" value="1"/>
</dbReference>
<feature type="transmembrane region" description="Helical" evidence="5">
    <location>
        <begin position="15"/>
        <end position="34"/>
    </location>
</feature>
<dbReference type="GO" id="GO:0004888">
    <property type="term" value="F:transmembrane signaling receptor activity"/>
    <property type="evidence" value="ECO:0007669"/>
    <property type="project" value="InterPro"/>
</dbReference>
<feature type="coiled-coil region" evidence="4">
    <location>
        <begin position="168"/>
        <end position="225"/>
    </location>
</feature>
<reference evidence="8 9" key="1">
    <citation type="submission" date="2020-02" db="EMBL/GenBank/DDBJ databases">
        <title>Rhodobacter algicola sp. nov., isolated from microalga culture.</title>
        <authorList>
            <person name="Park C.-Y."/>
        </authorList>
    </citation>
    <scope>NUCLEOTIDE SEQUENCE [LARGE SCALE GENOMIC DNA]</scope>
    <source>
        <strain evidence="8 9">ETT8</strain>
    </source>
</reference>
<dbReference type="InterPro" id="IPR003660">
    <property type="entry name" value="HAMP_dom"/>
</dbReference>
<gene>
    <name evidence="8" type="ORF">G3572_17170</name>
</gene>
<feature type="domain" description="HAMP" evidence="7">
    <location>
        <begin position="256"/>
        <end position="308"/>
    </location>
</feature>